<reference evidence="2 3" key="1">
    <citation type="submission" date="2016-04" db="EMBL/GenBank/DDBJ databases">
        <title>ATOL: Assembling a taxonomically balanced genome-scale reconstruction of the evolutionary history of the Enterobacteriaceae.</title>
        <authorList>
            <person name="Plunkett G.III."/>
            <person name="Neeno-Eckwall E.C."/>
            <person name="Glasner J.D."/>
            <person name="Perna N.T."/>
        </authorList>
    </citation>
    <scope>NUCLEOTIDE SEQUENCE [LARGE SCALE GENOMIC DNA]</scope>
    <source>
        <strain evidence="2 3">ATCC 51604</strain>
    </source>
</reference>
<dbReference type="EMBL" id="LXEP01000035">
    <property type="protein sequence ID" value="OAT17842.1"/>
    <property type="molecule type" value="Genomic_DNA"/>
</dbReference>
<name>A0A1B7HQC4_9ENTR</name>
<evidence type="ECO:0000313" key="2">
    <source>
        <dbReference type="EMBL" id="OAT17842.1"/>
    </source>
</evidence>
<evidence type="ECO:0000256" key="1">
    <source>
        <dbReference type="SAM" id="Phobius"/>
    </source>
</evidence>
<protein>
    <submittedName>
        <fullName evidence="2">Uncharacterized protein</fullName>
    </submittedName>
</protein>
<dbReference type="AlphaFoldDB" id="A0A1B7HQC4"/>
<proteinExistence type="predicted"/>
<organism evidence="2 3">
    <name type="scientific">Buttiauxella gaviniae ATCC 51604</name>
    <dbReference type="NCBI Taxonomy" id="1354253"/>
    <lineage>
        <taxon>Bacteria</taxon>
        <taxon>Pseudomonadati</taxon>
        <taxon>Pseudomonadota</taxon>
        <taxon>Gammaproteobacteria</taxon>
        <taxon>Enterobacterales</taxon>
        <taxon>Enterobacteriaceae</taxon>
        <taxon>Buttiauxella</taxon>
    </lineage>
</organism>
<evidence type="ECO:0000313" key="3">
    <source>
        <dbReference type="Proteomes" id="UP000078504"/>
    </source>
</evidence>
<gene>
    <name evidence="2" type="ORF">M977_03926</name>
</gene>
<comment type="caution">
    <text evidence="2">The sequence shown here is derived from an EMBL/GenBank/DDBJ whole genome shotgun (WGS) entry which is preliminary data.</text>
</comment>
<accession>A0A1B7HQC4</accession>
<dbReference type="RefSeq" id="WP_064518286.1">
    <property type="nucleotide sequence ID" value="NZ_LXEP01000035.1"/>
</dbReference>
<keyword evidence="1" id="KW-0472">Membrane</keyword>
<feature type="transmembrane region" description="Helical" evidence="1">
    <location>
        <begin position="33"/>
        <end position="66"/>
    </location>
</feature>
<keyword evidence="1" id="KW-1133">Transmembrane helix</keyword>
<sequence>MTRDSTLFNIRYSFHIETMQATFYNRLDRLLTFAQIMLGSAIFASYGSLPLFGAVVAVISVVGFVWQPGKTGMLCEIQSKKMKELISKSAELSEEDLHAAYLRVEEGDNPTLGLLRDAAHKRTLIALGRSPEARGITLSLPEKVTAWFAGDLPKDE</sequence>
<keyword evidence="1" id="KW-0812">Transmembrane</keyword>
<dbReference type="Proteomes" id="UP000078504">
    <property type="component" value="Unassembled WGS sequence"/>
</dbReference>
<dbReference type="PATRIC" id="fig|1354253.4.peg.4012"/>